<dbReference type="AlphaFoldDB" id="A0A0H2S3F9"/>
<protein>
    <recommendedName>
        <fullName evidence="2">F-box domain-containing protein</fullName>
    </recommendedName>
</protein>
<dbReference type="InterPro" id="IPR036047">
    <property type="entry name" value="F-box-like_dom_sf"/>
</dbReference>
<evidence type="ECO:0000259" key="2">
    <source>
        <dbReference type="PROSITE" id="PS50181"/>
    </source>
</evidence>
<reference evidence="3 4" key="1">
    <citation type="submission" date="2015-04" db="EMBL/GenBank/DDBJ databases">
        <title>Complete genome sequence of Schizopora paradoxa KUC8140, a cosmopolitan wood degrader in East Asia.</title>
        <authorList>
            <consortium name="DOE Joint Genome Institute"/>
            <person name="Min B."/>
            <person name="Park H."/>
            <person name="Jang Y."/>
            <person name="Kim J.-J."/>
            <person name="Kim K.H."/>
            <person name="Pangilinan J."/>
            <person name="Lipzen A."/>
            <person name="Riley R."/>
            <person name="Grigoriev I.V."/>
            <person name="Spatafora J.W."/>
            <person name="Choi I.-G."/>
        </authorList>
    </citation>
    <scope>NUCLEOTIDE SEQUENCE [LARGE SCALE GENOMIC DNA]</scope>
    <source>
        <strain evidence="3 4">KUC8140</strain>
    </source>
</reference>
<evidence type="ECO:0000313" key="4">
    <source>
        <dbReference type="Proteomes" id="UP000053477"/>
    </source>
</evidence>
<evidence type="ECO:0000313" key="3">
    <source>
        <dbReference type="EMBL" id="KLO18519.1"/>
    </source>
</evidence>
<feature type="compositionally biased region" description="Polar residues" evidence="1">
    <location>
        <begin position="15"/>
        <end position="25"/>
    </location>
</feature>
<dbReference type="InterPro" id="IPR001810">
    <property type="entry name" value="F-box_dom"/>
</dbReference>
<evidence type="ECO:0000256" key="1">
    <source>
        <dbReference type="SAM" id="MobiDB-lite"/>
    </source>
</evidence>
<dbReference type="Proteomes" id="UP000053477">
    <property type="component" value="Unassembled WGS sequence"/>
</dbReference>
<organism evidence="3 4">
    <name type="scientific">Schizopora paradoxa</name>
    <dbReference type="NCBI Taxonomy" id="27342"/>
    <lineage>
        <taxon>Eukaryota</taxon>
        <taxon>Fungi</taxon>
        <taxon>Dikarya</taxon>
        <taxon>Basidiomycota</taxon>
        <taxon>Agaricomycotina</taxon>
        <taxon>Agaricomycetes</taxon>
        <taxon>Hymenochaetales</taxon>
        <taxon>Schizoporaceae</taxon>
        <taxon>Schizopora</taxon>
    </lineage>
</organism>
<name>A0A0H2S3F9_9AGAM</name>
<feature type="domain" description="F-box" evidence="2">
    <location>
        <begin position="46"/>
        <end position="95"/>
    </location>
</feature>
<gene>
    <name evidence="3" type="ORF">SCHPADRAFT_120423</name>
</gene>
<accession>A0A0H2S3F9</accession>
<keyword evidence="4" id="KW-1185">Reference proteome</keyword>
<dbReference type="EMBL" id="KQ085894">
    <property type="protein sequence ID" value="KLO18519.1"/>
    <property type="molecule type" value="Genomic_DNA"/>
</dbReference>
<sequence>MSRPKVVDHRPPTGASGSTILGNSSSRKRAKTDSAMTRRSRKNGKLGLLLQMPIEIFTEVACYMELSDLLSLARTSLGLRQILMSKSSRRIWEAVRLTHGIPECPMDLSEPQYADLLFGKGCKFCLDARVKKTYFALRIRACKTCFEEQTLEQKQIDKEFMDAKRVFDPTMIPWVEAIYRNHLSKRFLASQVQKVMRKTEELSENPIELQGYITERQNFTRDVLKSVGPIEKWIRNAYWDKAHKNYQIMEERHLRDYGISVSMATTSTIALTRKTGNGNNS</sequence>
<dbReference type="SUPFAM" id="SSF81383">
    <property type="entry name" value="F-box domain"/>
    <property type="match status" value="1"/>
</dbReference>
<feature type="compositionally biased region" description="Basic and acidic residues" evidence="1">
    <location>
        <begin position="1"/>
        <end position="11"/>
    </location>
</feature>
<dbReference type="InParanoid" id="A0A0H2S3F9"/>
<feature type="region of interest" description="Disordered" evidence="1">
    <location>
        <begin position="1"/>
        <end position="39"/>
    </location>
</feature>
<dbReference type="PROSITE" id="PS50181">
    <property type="entry name" value="FBOX"/>
    <property type="match status" value="1"/>
</dbReference>
<dbReference type="Pfam" id="PF00646">
    <property type="entry name" value="F-box"/>
    <property type="match status" value="1"/>
</dbReference>
<dbReference type="OrthoDB" id="2322499at2759"/>
<proteinExistence type="predicted"/>
<dbReference type="STRING" id="27342.A0A0H2S3F9"/>